<dbReference type="RefSeq" id="WP_159966168.1">
    <property type="nucleotide sequence ID" value="NZ_APKE01000033.1"/>
</dbReference>
<feature type="transmembrane region" description="Helical" evidence="6">
    <location>
        <begin position="38"/>
        <end position="61"/>
    </location>
</feature>
<dbReference type="GO" id="GO:0005886">
    <property type="term" value="C:plasma membrane"/>
    <property type="evidence" value="ECO:0007669"/>
    <property type="project" value="UniProtKB-SubCell"/>
</dbReference>
<dbReference type="InterPro" id="IPR001123">
    <property type="entry name" value="LeuE-type"/>
</dbReference>
<keyword evidence="8" id="KW-1185">Reference proteome</keyword>
<dbReference type="Pfam" id="PF01810">
    <property type="entry name" value="LysE"/>
    <property type="match status" value="1"/>
</dbReference>
<evidence type="ECO:0000256" key="4">
    <source>
        <dbReference type="ARBA" id="ARBA00022989"/>
    </source>
</evidence>
<dbReference type="GO" id="GO:0015171">
    <property type="term" value="F:amino acid transmembrane transporter activity"/>
    <property type="evidence" value="ECO:0007669"/>
    <property type="project" value="TreeGrafter"/>
</dbReference>
<keyword evidence="3 6" id="KW-0812">Transmembrane</keyword>
<evidence type="ECO:0000256" key="1">
    <source>
        <dbReference type="ARBA" id="ARBA00004651"/>
    </source>
</evidence>
<dbReference type="EMBL" id="APKE01000033">
    <property type="protein sequence ID" value="KAF0674937.1"/>
    <property type="molecule type" value="Genomic_DNA"/>
</dbReference>
<dbReference type="Proteomes" id="UP000698242">
    <property type="component" value="Unassembled WGS sequence"/>
</dbReference>
<evidence type="ECO:0000313" key="7">
    <source>
        <dbReference type="EMBL" id="KAF0674937.1"/>
    </source>
</evidence>
<keyword evidence="2" id="KW-1003">Cell membrane</keyword>
<feature type="transmembrane region" description="Helical" evidence="6">
    <location>
        <begin position="6"/>
        <end position="31"/>
    </location>
</feature>
<dbReference type="AlphaFoldDB" id="A0A921TCI7"/>
<gene>
    <name evidence="7" type="ORF">PMES_02645</name>
</gene>
<feature type="transmembrane region" description="Helical" evidence="6">
    <location>
        <begin position="121"/>
        <end position="143"/>
    </location>
</feature>
<feature type="transmembrane region" description="Helical" evidence="6">
    <location>
        <begin position="192"/>
        <end position="212"/>
    </location>
</feature>
<proteinExistence type="predicted"/>
<dbReference type="PANTHER" id="PTHR30086:SF20">
    <property type="entry name" value="ARGININE EXPORTER PROTEIN ARGO-RELATED"/>
    <property type="match status" value="1"/>
</dbReference>
<name>A0A921TCI7_9RHOB</name>
<evidence type="ECO:0000256" key="2">
    <source>
        <dbReference type="ARBA" id="ARBA00022475"/>
    </source>
</evidence>
<reference evidence="7" key="1">
    <citation type="submission" date="2013-03" db="EMBL/GenBank/DDBJ databases">
        <title>Genome Sequence of the Profundibacterium mesophilum strain KAUST100406-0324T from Red Sea, a novel genus in the family Rhodobacteraceae.</title>
        <authorList>
            <person name="Essack M."/>
            <person name="Alam I."/>
            <person name="Lafi F."/>
            <person name="Alawi W."/>
            <person name="Kamanu F."/>
            <person name="Al-Suwailem A."/>
            <person name="Lee O.O."/>
            <person name="Xu Y."/>
            <person name="Bajic V."/>
            <person name="Qian P.-Y."/>
            <person name="Archer J."/>
        </authorList>
    </citation>
    <scope>NUCLEOTIDE SEQUENCE</scope>
    <source>
        <strain evidence="7">KAUST100406-0324</strain>
    </source>
</reference>
<sequence length="214" mass="21857">MSGEIASILGLVLLAQISPGPNSVVVMSLALTRGLRSGLAGAAGIATGAFAFALIGALGFGAFVEGLDPEGRLLKLAGGAYLLGFGLLRLRRSSRAPEVSRPRDAMAPEPQGAAYGYKRGLAVVLSNPKAAVLWIAVTAALAGLELSPAWRVVFAAAMAAMALGVYGAHAWAFSRPALARAYEAHRGRVETLLGIGFVLFGAGLLFAGLTGLEI</sequence>
<dbReference type="PANTHER" id="PTHR30086">
    <property type="entry name" value="ARGININE EXPORTER PROTEIN ARGO"/>
    <property type="match status" value="1"/>
</dbReference>
<evidence type="ECO:0000256" key="3">
    <source>
        <dbReference type="ARBA" id="ARBA00022692"/>
    </source>
</evidence>
<feature type="transmembrane region" description="Helical" evidence="6">
    <location>
        <begin position="149"/>
        <end position="171"/>
    </location>
</feature>
<keyword evidence="5 6" id="KW-0472">Membrane</keyword>
<evidence type="ECO:0000256" key="5">
    <source>
        <dbReference type="ARBA" id="ARBA00023136"/>
    </source>
</evidence>
<comment type="caution">
    <text evidence="7">The sequence shown here is derived from an EMBL/GenBank/DDBJ whole genome shotgun (WGS) entry which is preliminary data.</text>
</comment>
<evidence type="ECO:0000313" key="8">
    <source>
        <dbReference type="Proteomes" id="UP000698242"/>
    </source>
</evidence>
<evidence type="ECO:0000256" key="6">
    <source>
        <dbReference type="SAM" id="Phobius"/>
    </source>
</evidence>
<protein>
    <submittedName>
        <fullName evidence="7">LysE-type translocator</fullName>
    </submittedName>
</protein>
<accession>A0A921TCI7</accession>
<keyword evidence="4 6" id="KW-1133">Transmembrane helix</keyword>
<organism evidence="7 8">
    <name type="scientific">Profundibacterium mesophilum KAUST100406-0324</name>
    <dbReference type="NCBI Taxonomy" id="1037889"/>
    <lineage>
        <taxon>Bacteria</taxon>
        <taxon>Pseudomonadati</taxon>
        <taxon>Pseudomonadota</taxon>
        <taxon>Alphaproteobacteria</taxon>
        <taxon>Rhodobacterales</taxon>
        <taxon>Roseobacteraceae</taxon>
        <taxon>Profundibacterium</taxon>
    </lineage>
</organism>
<comment type="subcellular location">
    <subcellularLocation>
        <location evidence="1">Cell membrane</location>
        <topology evidence="1">Multi-pass membrane protein</topology>
    </subcellularLocation>
</comment>
<dbReference type="OrthoDB" id="7659099at2"/>